<evidence type="ECO:0000256" key="3">
    <source>
        <dbReference type="ARBA" id="ARBA00023274"/>
    </source>
</evidence>
<sequence length="96" mass="10712">MSVLIKPIITEKITKDGEIFGRFGFVVDRRANKIEIKKAVEAAYGVTVVSVNTMNYAAKRSVKYTKSGMINAKTNAYKKAIVELKEGESIDFYSNI</sequence>
<keyword evidence="3 4" id="KW-0687">Ribonucleoprotein</keyword>
<dbReference type="GO" id="GO:0006412">
    <property type="term" value="P:translation"/>
    <property type="evidence" value="ECO:0007669"/>
    <property type="project" value="UniProtKB-UniRule"/>
</dbReference>
<evidence type="ECO:0000256" key="1">
    <source>
        <dbReference type="ARBA" id="ARBA00006700"/>
    </source>
</evidence>
<dbReference type="OrthoDB" id="9797862at2"/>
<dbReference type="GO" id="GO:0005840">
    <property type="term" value="C:ribosome"/>
    <property type="evidence" value="ECO:0007669"/>
    <property type="project" value="UniProtKB-KW"/>
</dbReference>
<protein>
    <recommendedName>
        <fullName evidence="4">Large ribosomal subunit protein uL23</fullName>
    </recommendedName>
</protein>
<dbReference type="EMBL" id="WMJX01000005">
    <property type="protein sequence ID" value="MTG97342.1"/>
    <property type="molecule type" value="Genomic_DNA"/>
</dbReference>
<organism evidence="5 6">
    <name type="scientific">Myroides albus</name>
    <dbReference type="NCBI Taxonomy" id="2562892"/>
    <lineage>
        <taxon>Bacteria</taxon>
        <taxon>Pseudomonadati</taxon>
        <taxon>Bacteroidota</taxon>
        <taxon>Flavobacteriia</taxon>
        <taxon>Flavobacteriales</taxon>
        <taxon>Flavobacteriaceae</taxon>
        <taxon>Myroides</taxon>
    </lineage>
</organism>
<comment type="function">
    <text evidence="4">One of the early assembly proteins it binds 23S rRNA. One of the proteins that surrounds the polypeptide exit tunnel on the outside of the ribosome. Forms the main docking site for trigger factor binding to the ribosome.</text>
</comment>
<dbReference type="GO" id="GO:1990904">
    <property type="term" value="C:ribonucleoprotein complex"/>
    <property type="evidence" value="ECO:0007669"/>
    <property type="project" value="UniProtKB-KW"/>
</dbReference>
<name>A0A6I3LMF2_9FLAO</name>
<evidence type="ECO:0000256" key="2">
    <source>
        <dbReference type="ARBA" id="ARBA00022980"/>
    </source>
</evidence>
<evidence type="ECO:0000313" key="6">
    <source>
        <dbReference type="Proteomes" id="UP000438760"/>
    </source>
</evidence>
<dbReference type="SUPFAM" id="SSF54189">
    <property type="entry name" value="Ribosomal proteins S24e, L23 and L15e"/>
    <property type="match status" value="1"/>
</dbReference>
<dbReference type="NCBIfam" id="NF004363">
    <property type="entry name" value="PRK05738.2-4"/>
    <property type="match status" value="1"/>
</dbReference>
<dbReference type="PANTHER" id="PTHR11620">
    <property type="entry name" value="60S RIBOSOMAL PROTEIN L23A"/>
    <property type="match status" value="1"/>
</dbReference>
<comment type="subunit">
    <text evidence="4">Part of the 50S ribosomal subunit. Contacts protein L29, and trigger factor when it is bound to the ribosome.</text>
</comment>
<dbReference type="GO" id="GO:0019843">
    <property type="term" value="F:rRNA binding"/>
    <property type="evidence" value="ECO:0007669"/>
    <property type="project" value="UniProtKB-UniRule"/>
</dbReference>
<keyword evidence="2 4" id="KW-0689">Ribosomal protein</keyword>
<dbReference type="Gene3D" id="3.30.70.330">
    <property type="match status" value="1"/>
</dbReference>
<gene>
    <name evidence="4 5" type="primary">rplW</name>
    <name evidence="5" type="ORF">GJV76_04200</name>
</gene>
<proteinExistence type="inferred from homology"/>
<reference evidence="5 6" key="1">
    <citation type="submission" date="2019-11" db="EMBL/GenBank/DDBJ databases">
        <title>Genome of Strain BIT-d1.</title>
        <authorList>
            <person name="Yang Y."/>
        </authorList>
    </citation>
    <scope>NUCLEOTIDE SEQUENCE [LARGE SCALE GENOMIC DNA]</scope>
    <source>
        <strain evidence="5 6">BIT-d1</strain>
    </source>
</reference>
<evidence type="ECO:0000313" key="5">
    <source>
        <dbReference type="EMBL" id="MTG97342.1"/>
    </source>
</evidence>
<dbReference type="AlphaFoldDB" id="A0A6I3LMF2"/>
<comment type="similarity">
    <text evidence="1 4">Belongs to the universal ribosomal protein uL23 family.</text>
</comment>
<dbReference type="HAMAP" id="MF_01369_B">
    <property type="entry name" value="Ribosomal_uL23_B"/>
    <property type="match status" value="1"/>
</dbReference>
<keyword evidence="4" id="KW-0694">RNA-binding</keyword>
<dbReference type="RefSeq" id="WP_155091386.1">
    <property type="nucleotide sequence ID" value="NZ_CP102754.1"/>
</dbReference>
<dbReference type="Pfam" id="PF00276">
    <property type="entry name" value="Ribosomal_L23"/>
    <property type="match status" value="1"/>
</dbReference>
<dbReference type="InterPro" id="IPR012678">
    <property type="entry name" value="Ribosomal_uL23/eL15/eS24_sf"/>
</dbReference>
<keyword evidence="4" id="KW-0699">rRNA-binding</keyword>
<accession>A0A6I3LMF2</accession>
<dbReference type="InterPro" id="IPR012677">
    <property type="entry name" value="Nucleotide-bd_a/b_plait_sf"/>
</dbReference>
<evidence type="ECO:0000256" key="4">
    <source>
        <dbReference type="HAMAP-Rule" id="MF_01369"/>
    </source>
</evidence>
<dbReference type="Proteomes" id="UP000438760">
    <property type="component" value="Unassembled WGS sequence"/>
</dbReference>
<keyword evidence="6" id="KW-1185">Reference proteome</keyword>
<dbReference type="GO" id="GO:0003735">
    <property type="term" value="F:structural constituent of ribosome"/>
    <property type="evidence" value="ECO:0007669"/>
    <property type="project" value="InterPro"/>
</dbReference>
<dbReference type="InterPro" id="IPR013025">
    <property type="entry name" value="Ribosomal_uL23-like"/>
</dbReference>
<comment type="caution">
    <text evidence="5">The sequence shown here is derived from an EMBL/GenBank/DDBJ whole genome shotgun (WGS) entry which is preliminary data.</text>
</comment>